<dbReference type="Proteomes" id="UP001595583">
    <property type="component" value="Unassembled WGS sequence"/>
</dbReference>
<comment type="caution">
    <text evidence="1">The sequence shown here is derived from an EMBL/GenBank/DDBJ whole genome shotgun (WGS) entry which is preliminary data.</text>
</comment>
<evidence type="ECO:0000313" key="2">
    <source>
        <dbReference type="Proteomes" id="UP001595583"/>
    </source>
</evidence>
<proteinExistence type="predicted"/>
<name>A0ABV7KDX7_9HYPH</name>
<protein>
    <submittedName>
        <fullName evidence="1">Uncharacterized protein</fullName>
    </submittedName>
</protein>
<gene>
    <name evidence="1" type="ORF">ACFOHJ_05280</name>
</gene>
<accession>A0ABV7KDX7</accession>
<reference evidence="2" key="1">
    <citation type="journal article" date="2019" name="Int. J. Syst. Evol. Microbiol.">
        <title>The Global Catalogue of Microorganisms (GCM) 10K type strain sequencing project: providing services to taxonomists for standard genome sequencing and annotation.</title>
        <authorList>
            <consortium name="The Broad Institute Genomics Platform"/>
            <consortium name="The Broad Institute Genome Sequencing Center for Infectious Disease"/>
            <person name="Wu L."/>
            <person name="Ma J."/>
        </authorList>
    </citation>
    <scope>NUCLEOTIDE SEQUENCE [LARGE SCALE GENOMIC DNA]</scope>
    <source>
        <strain evidence="2">KCTC 52165</strain>
    </source>
</reference>
<evidence type="ECO:0000313" key="1">
    <source>
        <dbReference type="EMBL" id="MFC3205617.1"/>
    </source>
</evidence>
<dbReference type="EMBL" id="JBHRTK010000006">
    <property type="protein sequence ID" value="MFC3205617.1"/>
    <property type="molecule type" value="Genomic_DNA"/>
</dbReference>
<keyword evidence="2" id="KW-1185">Reference proteome</keyword>
<sequence length="61" mass="7223">MDMLSIITGWIERRRRLRRLYQDDASLLVGRDPVTAYYDEQQAAARARFAGDGVSFHHWQR</sequence>
<dbReference type="RefSeq" id="WP_378219250.1">
    <property type="nucleotide sequence ID" value="NZ_JBHRTK010000006.1"/>
</dbReference>
<organism evidence="1 2">
    <name type="scientific">Aquamicrobium soli</name>
    <dbReference type="NCBI Taxonomy" id="1811518"/>
    <lineage>
        <taxon>Bacteria</taxon>
        <taxon>Pseudomonadati</taxon>
        <taxon>Pseudomonadota</taxon>
        <taxon>Alphaproteobacteria</taxon>
        <taxon>Hyphomicrobiales</taxon>
        <taxon>Phyllobacteriaceae</taxon>
        <taxon>Aquamicrobium</taxon>
    </lineage>
</organism>